<feature type="domain" description="Peptidase S8/S53" evidence="6">
    <location>
        <begin position="77"/>
        <end position="256"/>
    </location>
</feature>
<name>A0AAV9UMZ1_9PEZI</name>
<dbReference type="EMBL" id="JAVHNQ010000006">
    <property type="protein sequence ID" value="KAK6343935.1"/>
    <property type="molecule type" value="Genomic_DNA"/>
</dbReference>
<evidence type="ECO:0000256" key="5">
    <source>
        <dbReference type="PROSITE-ProRule" id="PRU01240"/>
    </source>
</evidence>
<feature type="active site" description="Charge relay system" evidence="5">
    <location>
        <position position="86"/>
    </location>
</feature>
<evidence type="ECO:0000256" key="1">
    <source>
        <dbReference type="ARBA" id="ARBA00011073"/>
    </source>
</evidence>
<sequence>MDSKYESITLRPNGNHTREIFRDRDLEKRSDRDVDDNLVEVTRNAYKGLPVLSEPRELTWAKIPRIGASYYHYKNPGKGVVVYVIDTGLDEDHAESEHAHIQDWVFTDPFPPDKGDDYHQFYHGTSMVGKIAGERTGIAQGAEIVVVPYTNGHGSSSSFGLLRSLIATYEHIHDHNSNRPCIINMSFGLRALTGSVKDGFIADTIIEILGLISALGNTIQVFSAGNGRGPFGRANWPVYAATRRIVFNTVVAGGANLAGRNQFQYPHPNEPVPCFVYAPVEEIAVASPPNPQIKDPKKYYTTLTFGGTSIG</sequence>
<reference evidence="7 8" key="1">
    <citation type="submission" date="2019-10" db="EMBL/GenBank/DDBJ databases">
        <authorList>
            <person name="Palmer J.M."/>
        </authorList>
    </citation>
    <scope>NUCLEOTIDE SEQUENCE [LARGE SCALE GENOMIC DNA]</scope>
    <source>
        <strain evidence="7 8">TWF696</strain>
    </source>
</reference>
<keyword evidence="3 5" id="KW-0378">Hydrolase</keyword>
<dbReference type="AlphaFoldDB" id="A0AAV9UMZ1"/>
<comment type="similarity">
    <text evidence="1 5">Belongs to the peptidase S8 family.</text>
</comment>
<evidence type="ECO:0000313" key="8">
    <source>
        <dbReference type="Proteomes" id="UP001375240"/>
    </source>
</evidence>
<dbReference type="PANTHER" id="PTHR43806:SF11">
    <property type="entry name" value="CEREVISIN-RELATED"/>
    <property type="match status" value="1"/>
</dbReference>
<dbReference type="PRINTS" id="PR00723">
    <property type="entry name" value="SUBTILISIN"/>
</dbReference>
<feature type="active site" description="Charge relay system" evidence="5">
    <location>
        <position position="309"/>
    </location>
</feature>
<keyword evidence="2 5" id="KW-0645">Protease</keyword>
<protein>
    <submittedName>
        <fullName evidence="7">Subtilisin-like serine protease</fullName>
    </submittedName>
</protein>
<dbReference type="PROSITE" id="PS51892">
    <property type="entry name" value="SUBTILASE"/>
    <property type="match status" value="1"/>
</dbReference>
<keyword evidence="8" id="KW-1185">Reference proteome</keyword>
<evidence type="ECO:0000256" key="3">
    <source>
        <dbReference type="ARBA" id="ARBA00022801"/>
    </source>
</evidence>
<organism evidence="7 8">
    <name type="scientific">Orbilia brochopaga</name>
    <dbReference type="NCBI Taxonomy" id="3140254"/>
    <lineage>
        <taxon>Eukaryota</taxon>
        <taxon>Fungi</taxon>
        <taxon>Dikarya</taxon>
        <taxon>Ascomycota</taxon>
        <taxon>Pezizomycotina</taxon>
        <taxon>Orbiliomycetes</taxon>
        <taxon>Orbiliales</taxon>
        <taxon>Orbiliaceae</taxon>
        <taxon>Orbilia</taxon>
    </lineage>
</organism>
<dbReference type="InterPro" id="IPR036852">
    <property type="entry name" value="Peptidase_S8/S53_dom_sf"/>
</dbReference>
<comment type="caution">
    <text evidence="7">The sequence shown here is derived from an EMBL/GenBank/DDBJ whole genome shotgun (WGS) entry which is preliminary data.</text>
</comment>
<evidence type="ECO:0000256" key="2">
    <source>
        <dbReference type="ARBA" id="ARBA00022670"/>
    </source>
</evidence>
<dbReference type="InterPro" id="IPR015500">
    <property type="entry name" value="Peptidase_S8_subtilisin-rel"/>
</dbReference>
<dbReference type="InterPro" id="IPR000209">
    <property type="entry name" value="Peptidase_S8/S53_dom"/>
</dbReference>
<dbReference type="PROSITE" id="PS00136">
    <property type="entry name" value="SUBTILASE_ASP"/>
    <property type="match status" value="1"/>
</dbReference>
<dbReference type="Gene3D" id="3.40.50.200">
    <property type="entry name" value="Peptidase S8/S53 domain"/>
    <property type="match status" value="1"/>
</dbReference>
<dbReference type="SUPFAM" id="SSF52743">
    <property type="entry name" value="Subtilisin-like"/>
    <property type="match status" value="1"/>
</dbReference>
<dbReference type="InterPro" id="IPR050131">
    <property type="entry name" value="Peptidase_S8_subtilisin-like"/>
</dbReference>
<evidence type="ECO:0000259" key="6">
    <source>
        <dbReference type="Pfam" id="PF00082"/>
    </source>
</evidence>
<feature type="active site" description="Charge relay system" evidence="5">
    <location>
        <position position="123"/>
    </location>
</feature>
<dbReference type="GO" id="GO:0006508">
    <property type="term" value="P:proteolysis"/>
    <property type="evidence" value="ECO:0007669"/>
    <property type="project" value="UniProtKB-KW"/>
</dbReference>
<dbReference type="InterPro" id="IPR023827">
    <property type="entry name" value="Peptidase_S8_Asp-AS"/>
</dbReference>
<evidence type="ECO:0000256" key="4">
    <source>
        <dbReference type="ARBA" id="ARBA00022825"/>
    </source>
</evidence>
<keyword evidence="4 5" id="KW-0720">Serine protease</keyword>
<dbReference type="PANTHER" id="PTHR43806">
    <property type="entry name" value="PEPTIDASE S8"/>
    <property type="match status" value="1"/>
</dbReference>
<evidence type="ECO:0000313" key="7">
    <source>
        <dbReference type="EMBL" id="KAK6343935.1"/>
    </source>
</evidence>
<dbReference type="Proteomes" id="UP001375240">
    <property type="component" value="Unassembled WGS sequence"/>
</dbReference>
<proteinExistence type="inferred from homology"/>
<dbReference type="GO" id="GO:0004252">
    <property type="term" value="F:serine-type endopeptidase activity"/>
    <property type="evidence" value="ECO:0007669"/>
    <property type="project" value="UniProtKB-UniRule"/>
</dbReference>
<dbReference type="Pfam" id="PF00082">
    <property type="entry name" value="Peptidase_S8"/>
    <property type="match status" value="1"/>
</dbReference>
<accession>A0AAV9UMZ1</accession>
<gene>
    <name evidence="7" type="primary">SUB6</name>
    <name evidence="7" type="ORF">TWF696_007588</name>
</gene>